<dbReference type="EC" id="3.5.1.9" evidence="3"/>
<comment type="pathway">
    <text evidence="3">Amino-acid degradation; L-tryptophan degradation via kynurenine pathway; L-kynurenine from L-tryptophan: step 2/2.</text>
</comment>
<dbReference type="HAMAP" id="MF_03014">
    <property type="entry name" value="KFase"/>
    <property type="match status" value="1"/>
</dbReference>
<comment type="catalytic activity">
    <reaction evidence="3">
        <text>N-formyl-L-kynurenine + H2O = L-kynurenine + formate + H(+)</text>
        <dbReference type="Rhea" id="RHEA:13009"/>
        <dbReference type="ChEBI" id="CHEBI:15377"/>
        <dbReference type="ChEBI" id="CHEBI:15378"/>
        <dbReference type="ChEBI" id="CHEBI:15740"/>
        <dbReference type="ChEBI" id="CHEBI:57959"/>
        <dbReference type="ChEBI" id="CHEBI:58629"/>
        <dbReference type="EC" id="3.5.1.9"/>
    </reaction>
</comment>
<proteinExistence type="inferred from homology"/>
<evidence type="ECO:0000256" key="2">
    <source>
        <dbReference type="ARBA" id="ARBA00023079"/>
    </source>
</evidence>
<dbReference type="InterPro" id="IPR027519">
    <property type="entry name" value="KFase_ver/fungi-typ"/>
</dbReference>
<comment type="function">
    <text evidence="3">Catalyzes the hydrolysis of N-formyl-L-kynurenine to L-kynurenine, the second step in the kynurenine pathway of tryptophan degradation. Kynurenine may be further oxidized to nicotinic acid, NAD(H) and NADP(H). Required for elimination of toxic metabolites.</text>
</comment>
<dbReference type="GO" id="GO:0019441">
    <property type="term" value="P:L-tryptophan catabolic process to kynurenine"/>
    <property type="evidence" value="ECO:0007669"/>
    <property type="project" value="UniProtKB-UniRule"/>
</dbReference>
<feature type="active site" evidence="3">
    <location>
        <position position="268"/>
    </location>
</feature>
<dbReference type="OrthoDB" id="420264at2759"/>
<keyword evidence="1 3" id="KW-0378">Hydrolase</keyword>
<evidence type="ECO:0000256" key="1">
    <source>
        <dbReference type="ARBA" id="ARBA00022801"/>
    </source>
</evidence>
<dbReference type="EMBL" id="KQ947430">
    <property type="protein sequence ID" value="KUJ10061.1"/>
    <property type="molecule type" value="Genomic_DNA"/>
</dbReference>
<gene>
    <name evidence="4" type="ORF">LY89DRAFT_723865</name>
</gene>
<name>A0A132BCF9_MOLSC</name>
<dbReference type="FunCoup" id="A0A132BCF9">
    <property type="interactions" value="145"/>
</dbReference>
<feature type="active site" description="Nucleophile" evidence="3">
    <location>
        <position position="146"/>
    </location>
</feature>
<reference evidence="4 5" key="1">
    <citation type="submission" date="2015-10" db="EMBL/GenBank/DDBJ databases">
        <title>Full genome of DAOMC 229536 Phialocephala scopiformis, a fungal endophyte of spruce producing the potent anti-insectan compound rugulosin.</title>
        <authorList>
            <consortium name="DOE Joint Genome Institute"/>
            <person name="Walker A.K."/>
            <person name="Frasz S.L."/>
            <person name="Seifert K.A."/>
            <person name="Miller J.D."/>
            <person name="Mondo S.J."/>
            <person name="Labutti K."/>
            <person name="Lipzen A."/>
            <person name="Dockter R."/>
            <person name="Kennedy M."/>
            <person name="Grigoriev I.V."/>
            <person name="Spatafora J.W."/>
        </authorList>
    </citation>
    <scope>NUCLEOTIDE SEQUENCE [LARGE SCALE GENOMIC DNA]</scope>
    <source>
        <strain evidence="4 5">CBS 120377</strain>
    </source>
</reference>
<dbReference type="InParanoid" id="A0A132BCF9"/>
<dbReference type="ESTHER" id="9helo-a0a132bcf9">
    <property type="family name" value="Kynurenine-formamidase"/>
</dbReference>
<comment type="domain">
    <text evidence="3">The main chain amide nitrogen atoms of the second glycine and its adjacent residue in the HGGXW motif define the oxyanion hole, and stabilize the oxyanion that forms during the nucleophilic attack by the catalytic serine during substrate cleavage.</text>
</comment>
<protein>
    <recommendedName>
        <fullName evidence="3">Kynurenine formamidase</fullName>
        <shortName evidence="3">KFA</shortName>
        <shortName evidence="3">KFase</shortName>
        <ecNumber evidence="3">3.5.1.9</ecNumber>
    </recommendedName>
    <alternativeName>
        <fullName evidence="3">Arylformamidase</fullName>
    </alternativeName>
    <alternativeName>
        <fullName evidence="3">N-formylkynurenine formamidase</fullName>
        <shortName evidence="3">FKF</shortName>
    </alternativeName>
</protein>
<dbReference type="STRING" id="149040.A0A132BCF9"/>
<sequence length="292" mass="33146">MDIKESQSLLAHKIHQYVASSTTPEAHTLETWTSTINTGDDVEQRYWIIYVHGGAWWRPMITASSFALTVKHLMASPRSSHIAGFASLNYRLSAPPPLPQFAQFAEPENPARNVKHPAHLNDVIAGLRYLQQEHSFKENYILVGHSCGATLAFQIPNGVDVEPPSAVIGVEGIYDLGKLRDDHVNVPMYQYFIESAFGKDEQEWKDASPVSQRNEKGFSWQRSKVVALAQSDEDELVNNAQRDAMWEVMKMNESADRKDILIWLTGKHDEIWREKNPEPQLKIAIEEVLSRL</sequence>
<dbReference type="AlphaFoldDB" id="A0A132BCF9"/>
<keyword evidence="5" id="KW-1185">Reference proteome</keyword>
<dbReference type="KEGG" id="psco:LY89DRAFT_723865"/>
<evidence type="ECO:0000313" key="5">
    <source>
        <dbReference type="Proteomes" id="UP000070700"/>
    </source>
</evidence>
<keyword evidence="2 3" id="KW-0823">Tryptophan catabolism</keyword>
<organism evidence="4 5">
    <name type="scientific">Mollisia scopiformis</name>
    <name type="common">Conifer needle endophyte fungus</name>
    <name type="synonym">Phialocephala scopiformis</name>
    <dbReference type="NCBI Taxonomy" id="149040"/>
    <lineage>
        <taxon>Eukaryota</taxon>
        <taxon>Fungi</taxon>
        <taxon>Dikarya</taxon>
        <taxon>Ascomycota</taxon>
        <taxon>Pezizomycotina</taxon>
        <taxon>Leotiomycetes</taxon>
        <taxon>Helotiales</taxon>
        <taxon>Mollisiaceae</taxon>
        <taxon>Mollisia</taxon>
    </lineage>
</organism>
<evidence type="ECO:0000313" key="4">
    <source>
        <dbReference type="EMBL" id="KUJ10061.1"/>
    </source>
</evidence>
<comment type="subunit">
    <text evidence="3">Homodimer.</text>
</comment>
<dbReference type="GO" id="GO:0004061">
    <property type="term" value="F:arylformamidase activity"/>
    <property type="evidence" value="ECO:0007669"/>
    <property type="project" value="UniProtKB-UniRule"/>
</dbReference>
<dbReference type="PANTHER" id="PTHR48081:SF33">
    <property type="entry name" value="KYNURENINE FORMAMIDASE"/>
    <property type="match status" value="1"/>
</dbReference>
<dbReference type="SUPFAM" id="SSF53474">
    <property type="entry name" value="alpha/beta-Hydrolases"/>
    <property type="match status" value="1"/>
</dbReference>
<dbReference type="GeneID" id="28828576"/>
<dbReference type="PANTHER" id="PTHR48081">
    <property type="entry name" value="AB HYDROLASE SUPERFAMILY PROTEIN C4A8.06C"/>
    <property type="match status" value="1"/>
</dbReference>
<dbReference type="GO" id="GO:0034354">
    <property type="term" value="P:'de novo' NAD+ biosynthetic process from L-tryptophan"/>
    <property type="evidence" value="ECO:0007669"/>
    <property type="project" value="UniProtKB-UniRule"/>
</dbReference>
<feature type="active site" evidence="3">
    <location>
        <position position="234"/>
    </location>
</feature>
<dbReference type="Gene3D" id="3.40.50.1820">
    <property type="entry name" value="alpha/beta hydrolase"/>
    <property type="match status" value="1"/>
</dbReference>
<dbReference type="RefSeq" id="XP_018064416.1">
    <property type="nucleotide sequence ID" value="XM_018218850.1"/>
</dbReference>
<dbReference type="InterPro" id="IPR050300">
    <property type="entry name" value="GDXG_lipolytic_enzyme"/>
</dbReference>
<dbReference type="Proteomes" id="UP000070700">
    <property type="component" value="Unassembled WGS sequence"/>
</dbReference>
<comment type="similarity">
    <text evidence="3">Belongs to the kynurenine formamidase family.</text>
</comment>
<feature type="short sequence motif" description="HGGXW" evidence="3">
    <location>
        <begin position="52"/>
        <end position="56"/>
    </location>
</feature>
<dbReference type="UniPathway" id="UPA00333">
    <property type="reaction ID" value="UER00454"/>
</dbReference>
<evidence type="ECO:0000256" key="3">
    <source>
        <dbReference type="HAMAP-Rule" id="MF_03014"/>
    </source>
</evidence>
<dbReference type="InterPro" id="IPR029058">
    <property type="entry name" value="AB_hydrolase_fold"/>
</dbReference>
<accession>A0A132BCF9</accession>